<feature type="domain" description="Double zinc ribbon" evidence="2">
    <location>
        <begin position="18"/>
        <end position="76"/>
    </location>
</feature>
<dbReference type="PANTHER" id="PTHR47505">
    <property type="entry name" value="DNA UTILIZATION PROTEIN YHGH"/>
    <property type="match status" value="1"/>
</dbReference>
<dbReference type="InterPro" id="IPR044005">
    <property type="entry name" value="DZR_2"/>
</dbReference>
<reference evidence="4" key="1">
    <citation type="journal article" date="2019" name="Int. J. Syst. Evol. Microbiol.">
        <title>The Global Catalogue of Microorganisms (GCM) 10K type strain sequencing project: providing services to taxonomists for standard genome sequencing and annotation.</title>
        <authorList>
            <consortium name="The Broad Institute Genomics Platform"/>
            <consortium name="The Broad Institute Genome Sequencing Center for Infectious Disease"/>
            <person name="Wu L."/>
            <person name="Ma J."/>
        </authorList>
    </citation>
    <scope>NUCLEOTIDE SEQUENCE [LARGE SCALE GENOMIC DNA]</scope>
    <source>
        <strain evidence="4">JCM 16545</strain>
    </source>
</reference>
<dbReference type="Pfam" id="PF18912">
    <property type="entry name" value="DZR_2"/>
    <property type="match status" value="1"/>
</dbReference>
<dbReference type="InterPro" id="IPR051910">
    <property type="entry name" value="ComF/GntX_DNA_util-trans"/>
</dbReference>
<evidence type="ECO:0000313" key="4">
    <source>
        <dbReference type="Proteomes" id="UP001597297"/>
    </source>
</evidence>
<evidence type="ECO:0000259" key="2">
    <source>
        <dbReference type="Pfam" id="PF18912"/>
    </source>
</evidence>
<dbReference type="CDD" id="cd06223">
    <property type="entry name" value="PRTases_typeI"/>
    <property type="match status" value="1"/>
</dbReference>
<evidence type="ECO:0000256" key="1">
    <source>
        <dbReference type="ARBA" id="ARBA00008007"/>
    </source>
</evidence>
<keyword evidence="4" id="KW-1185">Reference proteome</keyword>
<name>A0ABW5DZL1_9BACT</name>
<dbReference type="Proteomes" id="UP001597297">
    <property type="component" value="Unassembled WGS sequence"/>
</dbReference>
<dbReference type="Gene3D" id="3.40.50.2020">
    <property type="match status" value="1"/>
</dbReference>
<dbReference type="SUPFAM" id="SSF53271">
    <property type="entry name" value="PRTase-like"/>
    <property type="match status" value="1"/>
</dbReference>
<dbReference type="InterPro" id="IPR029057">
    <property type="entry name" value="PRTase-like"/>
</dbReference>
<dbReference type="PANTHER" id="PTHR47505:SF1">
    <property type="entry name" value="DNA UTILIZATION PROTEIN YHGH"/>
    <property type="match status" value="1"/>
</dbReference>
<organism evidence="3 4">
    <name type="scientific">Rubritalea spongiae</name>
    <dbReference type="NCBI Taxonomy" id="430797"/>
    <lineage>
        <taxon>Bacteria</taxon>
        <taxon>Pseudomonadati</taxon>
        <taxon>Verrucomicrobiota</taxon>
        <taxon>Verrucomicrobiia</taxon>
        <taxon>Verrucomicrobiales</taxon>
        <taxon>Rubritaleaceae</taxon>
        <taxon>Rubritalea</taxon>
    </lineage>
</organism>
<gene>
    <name evidence="3" type="ORF">ACFSQZ_01825</name>
</gene>
<protein>
    <submittedName>
        <fullName evidence="3">ComF family protein</fullName>
    </submittedName>
</protein>
<dbReference type="InterPro" id="IPR000836">
    <property type="entry name" value="PRTase_dom"/>
</dbReference>
<accession>A0ABW5DZL1</accession>
<dbReference type="RefSeq" id="WP_377094940.1">
    <property type="nucleotide sequence ID" value="NZ_JBHSJM010000001.1"/>
</dbReference>
<sequence length="249" mass="28233">MSRLLPSSSKIGPILNTALDYLYPPACHHCATSTSNGRYLCATCFDQAALIEAPFCQQCGEMYDGNISNTFLCPNCHSRQFSFDFARAALRNTNENHQLIIDLKYLKQFYLAGELARYCANTISTDSRFSRLPSPVLIPVPLHWRRSWQRGFNQAEEISRALSKLTSIPYKKCLKRTRHTQTQTKLDRKHRLHNLQGAFQIRSIPKHFRSAILIDDVFTTGSTAEACSSTLRKHAPQLENIVVLTALRG</sequence>
<proteinExistence type="inferred from homology"/>
<dbReference type="EMBL" id="JBHUJC010000003">
    <property type="protein sequence ID" value="MFD2275194.1"/>
    <property type="molecule type" value="Genomic_DNA"/>
</dbReference>
<comment type="similarity">
    <text evidence="1">Belongs to the ComF/GntX family.</text>
</comment>
<comment type="caution">
    <text evidence="3">The sequence shown here is derived from an EMBL/GenBank/DDBJ whole genome shotgun (WGS) entry which is preliminary data.</text>
</comment>
<evidence type="ECO:0000313" key="3">
    <source>
        <dbReference type="EMBL" id="MFD2275194.1"/>
    </source>
</evidence>